<feature type="non-terminal residue" evidence="1">
    <location>
        <position position="145"/>
    </location>
</feature>
<reference evidence="1" key="1">
    <citation type="submission" date="2021-09" db="EMBL/GenBank/DDBJ databases">
        <authorList>
            <person name="Smyrli M."/>
        </authorList>
    </citation>
    <scope>NUCLEOTIDE SEQUENCE</scope>
    <source>
        <strain evidence="1">LAR25</strain>
    </source>
</reference>
<dbReference type="EMBL" id="JAIWJY010000038">
    <property type="protein sequence ID" value="MDE1208478.1"/>
    <property type="molecule type" value="Genomic_DNA"/>
</dbReference>
<dbReference type="Proteomes" id="UP001149303">
    <property type="component" value="Unassembled WGS sequence"/>
</dbReference>
<organism evidence="1 2">
    <name type="scientific">Tenacibaculum larymnensis</name>
    <dbReference type="NCBI Taxonomy" id="2878201"/>
    <lineage>
        <taxon>Bacteria</taxon>
        <taxon>Pseudomonadati</taxon>
        <taxon>Bacteroidota</taxon>
        <taxon>Flavobacteriia</taxon>
        <taxon>Flavobacteriales</taxon>
        <taxon>Flavobacteriaceae</taxon>
        <taxon>Tenacibaculum</taxon>
    </lineage>
</organism>
<name>A0A9X4IN93_9FLAO</name>
<gene>
    <name evidence="1" type="ORF">LCI24_16925</name>
</gene>
<evidence type="ECO:0000313" key="2">
    <source>
        <dbReference type="Proteomes" id="UP001149303"/>
    </source>
</evidence>
<accession>A0A9X4IN93</accession>
<evidence type="ECO:0000313" key="1">
    <source>
        <dbReference type="EMBL" id="MDE1208478.1"/>
    </source>
</evidence>
<protein>
    <submittedName>
        <fullName evidence="1">Uncharacterized protein</fullName>
    </submittedName>
</protein>
<sequence>MSKQKGLIKLVGNIGGVSFYTSNGEYLARMAGGPTKERIQSDPNFARTRENNTEFGGAAKVGKALRTALSGVLQIMAGSRLAAQLTRIFKTINLKGAGVRGKRPITLSANKELLAGLDLNNKLSLTSVFTAPYTASINADRNEVT</sequence>
<keyword evidence="2" id="KW-1185">Reference proteome</keyword>
<dbReference type="AlphaFoldDB" id="A0A9X4IN93"/>
<comment type="caution">
    <text evidence="1">The sequence shown here is derived from an EMBL/GenBank/DDBJ whole genome shotgun (WGS) entry which is preliminary data.</text>
</comment>
<proteinExistence type="predicted"/>